<evidence type="ECO:0000313" key="12">
    <source>
        <dbReference type="Proteomes" id="UP001165060"/>
    </source>
</evidence>
<evidence type="ECO:0000256" key="4">
    <source>
        <dbReference type="ARBA" id="ARBA00022692"/>
    </source>
</evidence>
<feature type="transmembrane region" description="Helical" evidence="9">
    <location>
        <begin position="80"/>
        <end position="97"/>
    </location>
</feature>
<keyword evidence="5" id="KW-0746">Sphingolipid metabolism</keyword>
<protein>
    <recommendedName>
        <fullName evidence="10">Sphingomyelin synthase-like domain-containing protein</fullName>
    </recommendedName>
</protein>
<accession>A0ABQ6MC53</accession>
<evidence type="ECO:0000256" key="3">
    <source>
        <dbReference type="ARBA" id="ARBA00022679"/>
    </source>
</evidence>
<name>A0ABQ6MC53_9STRA</name>
<evidence type="ECO:0000313" key="11">
    <source>
        <dbReference type="EMBL" id="GMI23326.1"/>
    </source>
</evidence>
<dbReference type="Proteomes" id="UP001165060">
    <property type="component" value="Unassembled WGS sequence"/>
</dbReference>
<keyword evidence="12" id="KW-1185">Reference proteome</keyword>
<reference evidence="11 12" key="1">
    <citation type="journal article" date="2023" name="Commun. Biol.">
        <title>Genome analysis of Parmales, the sister group of diatoms, reveals the evolutionary specialization of diatoms from phago-mixotrophs to photoautotrophs.</title>
        <authorList>
            <person name="Ban H."/>
            <person name="Sato S."/>
            <person name="Yoshikawa S."/>
            <person name="Yamada K."/>
            <person name="Nakamura Y."/>
            <person name="Ichinomiya M."/>
            <person name="Sato N."/>
            <person name="Blanc-Mathieu R."/>
            <person name="Endo H."/>
            <person name="Kuwata A."/>
            <person name="Ogata H."/>
        </authorList>
    </citation>
    <scope>NUCLEOTIDE SEQUENCE [LARGE SCALE GENOMIC DNA]</scope>
</reference>
<keyword evidence="6 9" id="KW-1133">Transmembrane helix</keyword>
<keyword evidence="3" id="KW-0808">Transferase</keyword>
<proteinExistence type="inferred from homology"/>
<evidence type="ECO:0000256" key="1">
    <source>
        <dbReference type="ARBA" id="ARBA00004141"/>
    </source>
</evidence>
<feature type="domain" description="Sphingomyelin synthase-like" evidence="10">
    <location>
        <begin position="51"/>
        <end position="121"/>
    </location>
</feature>
<dbReference type="CDD" id="cd01610">
    <property type="entry name" value="PAP2_like"/>
    <property type="match status" value="1"/>
</dbReference>
<dbReference type="EMBL" id="BRYB01002650">
    <property type="protein sequence ID" value="GMI23326.1"/>
    <property type="molecule type" value="Genomic_DNA"/>
</dbReference>
<dbReference type="InterPro" id="IPR036938">
    <property type="entry name" value="PAP2/HPO_sf"/>
</dbReference>
<dbReference type="PANTHER" id="PTHR21290:SF25">
    <property type="entry name" value="SPHINGOMYELIN SYNTHASE-RELATED PROTEIN 1"/>
    <property type="match status" value="1"/>
</dbReference>
<evidence type="ECO:0000256" key="7">
    <source>
        <dbReference type="ARBA" id="ARBA00023098"/>
    </source>
</evidence>
<evidence type="ECO:0000256" key="9">
    <source>
        <dbReference type="SAM" id="Phobius"/>
    </source>
</evidence>
<comment type="caution">
    <text evidence="11">The sequence shown here is derived from an EMBL/GenBank/DDBJ whole genome shotgun (WGS) entry which is preliminary data.</text>
</comment>
<dbReference type="PANTHER" id="PTHR21290">
    <property type="entry name" value="SPHINGOMYELIN SYNTHETASE"/>
    <property type="match status" value="1"/>
</dbReference>
<evidence type="ECO:0000259" key="10">
    <source>
        <dbReference type="Pfam" id="PF14360"/>
    </source>
</evidence>
<evidence type="ECO:0000256" key="5">
    <source>
        <dbReference type="ARBA" id="ARBA00022919"/>
    </source>
</evidence>
<keyword evidence="4 9" id="KW-0812">Transmembrane</keyword>
<evidence type="ECO:0000256" key="6">
    <source>
        <dbReference type="ARBA" id="ARBA00022989"/>
    </source>
</evidence>
<dbReference type="Pfam" id="PF14360">
    <property type="entry name" value="PAP2_C"/>
    <property type="match status" value="1"/>
</dbReference>
<dbReference type="InterPro" id="IPR045221">
    <property type="entry name" value="Sphingomyelin_synth-like"/>
</dbReference>
<feature type="non-terminal residue" evidence="11">
    <location>
        <position position="1"/>
    </location>
</feature>
<comment type="subcellular location">
    <subcellularLocation>
        <location evidence="1">Membrane</location>
        <topology evidence="1">Multi-pass membrane protein</topology>
    </subcellularLocation>
</comment>
<keyword evidence="7" id="KW-0443">Lipid metabolism</keyword>
<comment type="similarity">
    <text evidence="2">Belongs to the sphingomyelin synthase family.</text>
</comment>
<gene>
    <name evidence="11" type="ORF">TeGR_g8659</name>
</gene>
<sequence length="163" mass="18316">LMFLTRTTVVGVTNLPNPNYHPDCIAAQKEEFTFLEALKKVCGSGFPPHACGDLIYSGHTACTFMAMYIFHKTAVFQNKAVCAFMWFWALAAIISIFGCRSHYTVDVVLGLYFAYFLSNWYFQRAEGVVKDWAGDWVKWLEGQDLGGTVGDKKADDETAALRM</sequence>
<evidence type="ECO:0000256" key="2">
    <source>
        <dbReference type="ARBA" id="ARBA00005441"/>
    </source>
</evidence>
<feature type="transmembrane region" description="Helical" evidence="9">
    <location>
        <begin position="103"/>
        <end position="122"/>
    </location>
</feature>
<organism evidence="11 12">
    <name type="scientific">Tetraparma gracilis</name>
    <dbReference type="NCBI Taxonomy" id="2962635"/>
    <lineage>
        <taxon>Eukaryota</taxon>
        <taxon>Sar</taxon>
        <taxon>Stramenopiles</taxon>
        <taxon>Ochrophyta</taxon>
        <taxon>Bolidophyceae</taxon>
        <taxon>Parmales</taxon>
        <taxon>Triparmaceae</taxon>
        <taxon>Tetraparma</taxon>
    </lineage>
</organism>
<dbReference type="InterPro" id="IPR025749">
    <property type="entry name" value="Sphingomyelin_synth-like_dom"/>
</dbReference>
<evidence type="ECO:0000256" key="8">
    <source>
        <dbReference type="ARBA" id="ARBA00023136"/>
    </source>
</evidence>
<dbReference type="SUPFAM" id="SSF48317">
    <property type="entry name" value="Acid phosphatase/Vanadium-dependent haloperoxidase"/>
    <property type="match status" value="1"/>
</dbReference>
<keyword evidence="8 9" id="KW-0472">Membrane</keyword>